<evidence type="ECO:0000313" key="1">
    <source>
        <dbReference type="EMBL" id="CUU59956.1"/>
    </source>
</evidence>
<dbReference type="RefSeq" id="WP_091284403.1">
    <property type="nucleotide sequence ID" value="NZ_FAOZ01000033.1"/>
</dbReference>
<dbReference type="InterPro" id="IPR027417">
    <property type="entry name" value="P-loop_NTPase"/>
</dbReference>
<dbReference type="Gene3D" id="3.40.50.300">
    <property type="entry name" value="P-loop containing nucleotide triphosphate hydrolases"/>
    <property type="match status" value="1"/>
</dbReference>
<evidence type="ECO:0000313" key="2">
    <source>
        <dbReference type="Proteomes" id="UP000198802"/>
    </source>
</evidence>
<dbReference type="Pfam" id="PF13671">
    <property type="entry name" value="AAA_33"/>
    <property type="match status" value="1"/>
</dbReference>
<dbReference type="SUPFAM" id="SSF53795">
    <property type="entry name" value="PEP carboxykinase-like"/>
    <property type="match status" value="1"/>
</dbReference>
<dbReference type="EMBL" id="FAOZ01000033">
    <property type="protein sequence ID" value="CUU59956.1"/>
    <property type="molecule type" value="Genomic_DNA"/>
</dbReference>
<name>A0A0S4QXA5_9ACTN</name>
<sequence length="353" mass="37748">MLTTETSSTALDRYRFGAVEVRSDVPLPGYREYWTAAGRSRILVNVRRDTDPPAPGHLLGRHKGRSGLLEIRETADRGRVVVAEGLTAFTITADGAVRWHLPGSRDPGVDDADFLVSSIVPWAVATEPGTAVVHAACLATSRGAVLLCGPSGVGKSTLSTALHQDLGWHLLGDDAALIRVDNGLPVALSCSREVRLWADSGELLGMGAGVLLPRYQSKSRHPVAGPADKPVEVGFVVRLLDPDTDSLAEPPGVRHAVPSPTDGVRMTRLRAGDGIAMLRLRLMRLPSTSITETARDFTLLTAWGRRIAFSTLCYPRTADALPAAVQAIAHLISEAERRPLTSELRISATGRSS</sequence>
<dbReference type="Proteomes" id="UP000198802">
    <property type="component" value="Unassembled WGS sequence"/>
</dbReference>
<proteinExistence type="predicted"/>
<accession>A0A0S4QXA5</accession>
<organism evidence="1 2">
    <name type="scientific">Parafrankia irregularis</name>
    <dbReference type="NCBI Taxonomy" id="795642"/>
    <lineage>
        <taxon>Bacteria</taxon>
        <taxon>Bacillati</taxon>
        <taxon>Actinomycetota</taxon>
        <taxon>Actinomycetes</taxon>
        <taxon>Frankiales</taxon>
        <taxon>Frankiaceae</taxon>
        <taxon>Parafrankia</taxon>
    </lineage>
</organism>
<reference evidence="2" key="1">
    <citation type="submission" date="2015-11" db="EMBL/GenBank/DDBJ databases">
        <authorList>
            <person name="Varghese N."/>
        </authorList>
    </citation>
    <scope>NUCLEOTIDE SEQUENCE [LARGE SCALE GENOMIC DNA]</scope>
    <source>
        <strain evidence="2">DSM 45899</strain>
    </source>
</reference>
<gene>
    <name evidence="1" type="ORF">Ga0074812_13380</name>
</gene>
<keyword evidence="2" id="KW-1185">Reference proteome</keyword>
<dbReference type="AlphaFoldDB" id="A0A0S4QXA5"/>
<protein>
    <submittedName>
        <fullName evidence="1">AAA domain-containing protein</fullName>
    </submittedName>
</protein>